<evidence type="ECO:0000313" key="2">
    <source>
        <dbReference type="Proteomes" id="UP001250214"/>
    </source>
</evidence>
<name>A0ABU2H7X4_9ACTN</name>
<dbReference type="Proteomes" id="UP001250214">
    <property type="component" value="Unassembled WGS sequence"/>
</dbReference>
<comment type="caution">
    <text evidence="1">The sequence shown here is derived from an EMBL/GenBank/DDBJ whole genome shotgun (WGS) entry which is preliminary data.</text>
</comment>
<reference evidence="2" key="1">
    <citation type="submission" date="2023-07" db="EMBL/GenBank/DDBJ databases">
        <title>Novel species in the genus Lipingzhangella isolated from Sambhar Salt Lake.</title>
        <authorList>
            <person name="Jiya N."/>
            <person name="Kajale S."/>
            <person name="Sharma A."/>
        </authorList>
    </citation>
    <scope>NUCLEOTIDE SEQUENCE [LARGE SCALE GENOMIC DNA]</scope>
    <source>
        <strain evidence="2">LS1_29</strain>
    </source>
</reference>
<dbReference type="RefSeq" id="WP_310912633.1">
    <property type="nucleotide sequence ID" value="NZ_JAVLVT010000005.1"/>
</dbReference>
<evidence type="ECO:0000313" key="1">
    <source>
        <dbReference type="EMBL" id="MDS1271082.1"/>
    </source>
</evidence>
<gene>
    <name evidence="1" type="ORF">RIF23_12315</name>
</gene>
<keyword evidence="2" id="KW-1185">Reference proteome</keyword>
<protein>
    <submittedName>
        <fullName evidence="1">DUF4192 domain-containing protein</fullName>
    </submittedName>
</protein>
<organism evidence="1 2">
    <name type="scientific">Lipingzhangella rawalii</name>
    <dbReference type="NCBI Taxonomy" id="2055835"/>
    <lineage>
        <taxon>Bacteria</taxon>
        <taxon>Bacillati</taxon>
        <taxon>Actinomycetota</taxon>
        <taxon>Actinomycetes</taxon>
        <taxon>Streptosporangiales</taxon>
        <taxon>Nocardiopsidaceae</taxon>
        <taxon>Lipingzhangella</taxon>
    </lineage>
</organism>
<proteinExistence type="predicted"/>
<accession>A0ABU2H7X4</accession>
<dbReference type="InterPro" id="IPR025447">
    <property type="entry name" value="DUF4192"/>
</dbReference>
<sequence length="343" mass="36680">MAEQPQVPANVPLPSLTLTGPSDLLAAVPYLLGFHPRDSLVLVGIARQGSRQTICCSARCDLPTVAAEAPATAAIVTQPIHAANAAFVVLVGYGPAHRVTPCVDAVQQAVAARGVELREALRFTEGRYWSYTCTGTCCPATGMPFDPQNSLIPTQMVAAGFVAYADRSQLDSVLDPVTGPRRAAMSEATHRLEGEPPEEEHLRTAGTESVRAAAAAADHGALPQDPAELAWLCLAVRDTRVRDEAWLRIRPENAEAQLHLWQWILRNAEPRYRVAPGALAAFAAWQSGRGALANLALDRVLGADPNYPMALLLRRALQCGLPPQRWATVVPEQCPGGTPFGAE</sequence>
<dbReference type="Pfam" id="PF13830">
    <property type="entry name" value="DUF4192"/>
    <property type="match status" value="1"/>
</dbReference>
<dbReference type="EMBL" id="JAVLVT010000005">
    <property type="protein sequence ID" value="MDS1271082.1"/>
    <property type="molecule type" value="Genomic_DNA"/>
</dbReference>